<dbReference type="AlphaFoldDB" id="A0A0L6CLW2"/>
<protein>
    <recommendedName>
        <fullName evidence="4">Phosphoglycerate mutase</fullName>
    </recommendedName>
</protein>
<evidence type="ECO:0008006" key="4">
    <source>
        <dbReference type="Google" id="ProtNLM"/>
    </source>
</evidence>
<keyword evidence="3" id="KW-1185">Reference proteome</keyword>
<evidence type="ECO:0000256" key="1">
    <source>
        <dbReference type="ARBA" id="ARBA00022801"/>
    </source>
</evidence>
<reference evidence="3" key="1">
    <citation type="submission" date="2015-03" db="EMBL/GenBank/DDBJ databases">
        <title>Luteipulveratus halotolerans sp. nov., a novel actinobacterium (Dermacoccaceae) from Sarawak, Malaysia.</title>
        <authorList>
            <person name="Juboi H."/>
            <person name="Basik A."/>
            <person name="Shamsul S.S."/>
            <person name="Arnold P."/>
            <person name="Schmitt E.K."/>
            <person name="Sanglier J.-J."/>
            <person name="Yeo T."/>
        </authorList>
    </citation>
    <scope>NUCLEOTIDE SEQUENCE [LARGE SCALE GENOMIC DNA]</scope>
    <source>
        <strain evidence="3">C296001</strain>
    </source>
</reference>
<dbReference type="RefSeq" id="WP_050670980.1">
    <property type="nucleotide sequence ID" value="NZ_LAIR01000002.1"/>
</dbReference>
<dbReference type="GO" id="GO:0016787">
    <property type="term" value="F:hydrolase activity"/>
    <property type="evidence" value="ECO:0007669"/>
    <property type="project" value="UniProtKB-KW"/>
</dbReference>
<keyword evidence="1" id="KW-0378">Hydrolase</keyword>
<dbReference type="InterPro" id="IPR051021">
    <property type="entry name" value="Mito_Ser/Thr_phosphatase"/>
</dbReference>
<dbReference type="PANTHER" id="PTHR20935:SF0">
    <property type="entry name" value="SERINE_THREONINE-PROTEIN PHOSPHATASE PGAM5, MITOCHONDRIAL"/>
    <property type="match status" value="1"/>
</dbReference>
<evidence type="ECO:0000313" key="2">
    <source>
        <dbReference type="EMBL" id="KNX38508.1"/>
    </source>
</evidence>
<organism evidence="2 3">
    <name type="scientific">Luteipulveratus halotolerans</name>
    <dbReference type="NCBI Taxonomy" id="1631356"/>
    <lineage>
        <taxon>Bacteria</taxon>
        <taxon>Bacillati</taxon>
        <taxon>Actinomycetota</taxon>
        <taxon>Actinomycetes</taxon>
        <taxon>Micrococcales</taxon>
        <taxon>Dermacoccaceae</taxon>
        <taxon>Luteipulveratus</taxon>
    </lineage>
</organism>
<proteinExistence type="predicted"/>
<dbReference type="PANTHER" id="PTHR20935">
    <property type="entry name" value="PHOSPHOGLYCERATE MUTASE-RELATED"/>
    <property type="match status" value="1"/>
</dbReference>
<evidence type="ECO:0000313" key="3">
    <source>
        <dbReference type="Proteomes" id="UP000037397"/>
    </source>
</evidence>
<name>A0A0L6CLW2_9MICO</name>
<dbReference type="InterPro" id="IPR029033">
    <property type="entry name" value="His_PPase_superfam"/>
</dbReference>
<dbReference type="EMBL" id="LAIR01000002">
    <property type="protein sequence ID" value="KNX38508.1"/>
    <property type="molecule type" value="Genomic_DNA"/>
</dbReference>
<dbReference type="Pfam" id="PF00300">
    <property type="entry name" value="His_Phos_1"/>
    <property type="match status" value="2"/>
</dbReference>
<dbReference type="Proteomes" id="UP000037397">
    <property type="component" value="Unassembled WGS sequence"/>
</dbReference>
<gene>
    <name evidence="2" type="ORF">VV01_17320</name>
</gene>
<comment type="caution">
    <text evidence="2">The sequence shown here is derived from an EMBL/GenBank/DDBJ whole genome shotgun (WGS) entry which is preliminary data.</text>
</comment>
<dbReference type="Gene3D" id="3.40.50.1240">
    <property type="entry name" value="Phosphoglycerate mutase-like"/>
    <property type="match status" value="1"/>
</dbReference>
<dbReference type="SMART" id="SM00855">
    <property type="entry name" value="PGAM"/>
    <property type="match status" value="1"/>
</dbReference>
<sequence>MEPQSVLLVRHGQASFGKSDYDQLSPTGRRQARLLGEDLGRRGWTPDRIVCGGMRRHQQTLAEIAVGAGWDLDAEIDADWNELDHDAVISGYRPAYKHLLVLKADMVRTLRPRAAFEEMFEQAILRWSSGEHDDEYDETFATFRHRVDGALDRVLAHESPRQLVVSSVGCISRAASRVLADGDMDVWKQFAFTGINTGVTRITVGRRGPQLLTYNEIGHLDAADLATQR</sequence>
<accession>A0A0L6CLW2</accession>
<dbReference type="OrthoDB" id="280692at2"/>
<dbReference type="InterPro" id="IPR013078">
    <property type="entry name" value="His_Pase_superF_clade-1"/>
</dbReference>
<dbReference type="SUPFAM" id="SSF53254">
    <property type="entry name" value="Phosphoglycerate mutase-like"/>
    <property type="match status" value="1"/>
</dbReference>
<dbReference type="STRING" id="1631356.VV01_17320"/>
<dbReference type="CDD" id="cd07067">
    <property type="entry name" value="HP_PGM_like"/>
    <property type="match status" value="1"/>
</dbReference>